<feature type="region of interest" description="Disordered" evidence="1">
    <location>
        <begin position="1"/>
        <end position="57"/>
    </location>
</feature>
<accession>E4Z4N0</accession>
<dbReference type="AlphaFoldDB" id="E4Z4N0"/>
<sequence>MKLTRFLPDCKKPNGTTPTERRRRSRFLSSYKRGREFNKNANKDDNKGENEEGDDDDDDDVVAYTNFYSCLLMGINWWKHLVRIAPKVPTIVNEDLMNEIRNVDISSLRREFGDRPTRHDLPAIERFLDIELCLLYGGRFSPLGVSYRSNSTGVCVRDVMNDYEDLTSCKPRVVLQSARPFFHKLGTFHVIPTRKVAEDYDSKWVHLWTAIAKFRFKKLSKNALSAKITTMMNELRISPTEKWTIADGIFQKIRTRYQLPIRLFVGKIVNDNVNNK</sequence>
<reference evidence="2" key="1">
    <citation type="journal article" date="2010" name="Science">
        <title>Plasticity of animal genome architecture unmasked by rapid evolution of a pelagic tunicate.</title>
        <authorList>
            <person name="Denoeud F."/>
            <person name="Henriet S."/>
            <person name="Mungpakdee S."/>
            <person name="Aury J.M."/>
            <person name="Da Silva C."/>
            <person name="Brinkmann H."/>
            <person name="Mikhaleva J."/>
            <person name="Olsen L.C."/>
            <person name="Jubin C."/>
            <person name="Canestro C."/>
            <person name="Bouquet J.M."/>
            <person name="Danks G."/>
            <person name="Poulain J."/>
            <person name="Campsteijn C."/>
            <person name="Adamski M."/>
            <person name="Cross I."/>
            <person name="Yadetie F."/>
            <person name="Muffato M."/>
            <person name="Louis A."/>
            <person name="Butcher S."/>
            <person name="Tsagkogeorga G."/>
            <person name="Konrad A."/>
            <person name="Singh S."/>
            <person name="Jensen M.F."/>
            <person name="Cong E.H."/>
            <person name="Eikeseth-Otteraa H."/>
            <person name="Noel B."/>
            <person name="Anthouard V."/>
            <person name="Porcel B.M."/>
            <person name="Kachouri-Lafond R."/>
            <person name="Nishino A."/>
            <person name="Ugolini M."/>
            <person name="Chourrout P."/>
            <person name="Nishida H."/>
            <person name="Aasland R."/>
            <person name="Huzurbazar S."/>
            <person name="Westhof E."/>
            <person name="Delsuc F."/>
            <person name="Lehrach H."/>
            <person name="Reinhardt R."/>
            <person name="Weissenbach J."/>
            <person name="Roy S.W."/>
            <person name="Artiguenave F."/>
            <person name="Postlethwait J.H."/>
            <person name="Manak J.R."/>
            <person name="Thompson E.M."/>
            <person name="Jaillon O."/>
            <person name="Du Pasquier L."/>
            <person name="Boudinot P."/>
            <person name="Liberles D.A."/>
            <person name="Volff J.N."/>
            <person name="Philippe H."/>
            <person name="Lenhard B."/>
            <person name="Roest Crollius H."/>
            <person name="Wincker P."/>
            <person name="Chourrout D."/>
        </authorList>
    </citation>
    <scope>NUCLEOTIDE SEQUENCE [LARGE SCALE GENOMIC DNA]</scope>
</reference>
<feature type="compositionally biased region" description="Basic and acidic residues" evidence="1">
    <location>
        <begin position="33"/>
        <end position="50"/>
    </location>
</feature>
<gene>
    <name evidence="2" type="ORF">GSOID_T00026371001</name>
</gene>
<dbReference type="Proteomes" id="UP000011014">
    <property type="component" value="Unassembled WGS sequence"/>
</dbReference>
<feature type="non-terminal residue" evidence="2">
    <location>
        <position position="276"/>
    </location>
</feature>
<proteinExistence type="predicted"/>
<evidence type="ECO:0000313" key="2">
    <source>
        <dbReference type="EMBL" id="CBY42658.1"/>
    </source>
</evidence>
<protein>
    <submittedName>
        <fullName evidence="2">Uncharacterized protein</fullName>
    </submittedName>
</protein>
<name>E4Z4N0_OIKDI</name>
<evidence type="ECO:0000256" key="1">
    <source>
        <dbReference type="SAM" id="MobiDB-lite"/>
    </source>
</evidence>
<dbReference type="EMBL" id="FN657371">
    <property type="protein sequence ID" value="CBY42658.1"/>
    <property type="molecule type" value="Genomic_DNA"/>
</dbReference>
<organism evidence="2">
    <name type="scientific">Oikopleura dioica</name>
    <name type="common">Tunicate</name>
    <dbReference type="NCBI Taxonomy" id="34765"/>
    <lineage>
        <taxon>Eukaryota</taxon>
        <taxon>Metazoa</taxon>
        <taxon>Chordata</taxon>
        <taxon>Tunicata</taxon>
        <taxon>Appendicularia</taxon>
        <taxon>Copelata</taxon>
        <taxon>Oikopleuridae</taxon>
        <taxon>Oikopleura</taxon>
    </lineage>
</organism>